<protein>
    <submittedName>
        <fullName evidence="12">Kinetochore-associated Ndc80 complex subunit nuf2</fullName>
    </submittedName>
</protein>
<feature type="region of interest" description="Disordered" evidence="10">
    <location>
        <begin position="414"/>
        <end position="434"/>
    </location>
</feature>
<dbReference type="OrthoDB" id="8194677at2759"/>
<keyword evidence="4" id="KW-0132">Cell division</keyword>
<keyword evidence="6 9" id="KW-0175">Coiled coil</keyword>
<evidence type="ECO:0000256" key="5">
    <source>
        <dbReference type="ARBA" id="ARBA00022776"/>
    </source>
</evidence>
<keyword evidence="8" id="KW-0137">Centromere</keyword>
<keyword evidence="13" id="KW-1185">Reference proteome</keyword>
<feature type="region of interest" description="Disordered" evidence="10">
    <location>
        <begin position="1"/>
        <end position="63"/>
    </location>
</feature>
<comment type="similarity">
    <text evidence="2">Belongs to the NUF2 family.</text>
</comment>
<dbReference type="GO" id="GO:0031262">
    <property type="term" value="C:Ndc80 complex"/>
    <property type="evidence" value="ECO:0007669"/>
    <property type="project" value="InterPro"/>
</dbReference>
<evidence type="ECO:0000256" key="10">
    <source>
        <dbReference type="SAM" id="MobiDB-lite"/>
    </source>
</evidence>
<accession>A0A9P6R856</accession>
<dbReference type="EMBL" id="JAAAIP010000592">
    <property type="protein sequence ID" value="KAG0314699.1"/>
    <property type="molecule type" value="Genomic_DNA"/>
</dbReference>
<evidence type="ECO:0000259" key="11">
    <source>
        <dbReference type="Pfam" id="PF03800"/>
    </source>
</evidence>
<evidence type="ECO:0000313" key="12">
    <source>
        <dbReference type="EMBL" id="KAG0314699.1"/>
    </source>
</evidence>
<comment type="caution">
    <text evidence="12">The sequence shown here is derived from an EMBL/GenBank/DDBJ whole genome shotgun (WGS) entry which is preliminary data.</text>
</comment>
<sequence length="502" mass="57709">MSNFRQSLMGGRPSLAGRQSLLGRPSSGIPRLTSTPGGGNSGNPNSNISGPSSSHLAPKLNAGPRHLSRTTSEVYHFPLLKVQAIVSCLADVQISWTEDELARPTPQKMLLVYETFLDILTGKLRDDCTMNDIQSMEVTAYPEFIIDGARFYVFLYQLTNMMYEVGVTDFTSRDVTKPEAERVRRVLSAVINFAKFKEDRQGFFMTELESSEELLEAIDDCDREHEQLSLELDTHKQRKLAQEPKVEEQKAINERLADDLQTYQRREHDVKRRKDEVTKERRILNERQTVLLAALEKTTEELNALQAQRVDVPETLEQDLVQIPQSISSLQADINQRRKQVQGQYAAVERMETVRRDLVGVLEVMSDALNLLDQSHRDAAEVDSVKSQIERENLNMSTYKAKLEQMERQIKGLDEKSSSLARTHKTRREQQEIENAELEKERLEAEEKLRESRRVLDETRRRRAEILQREQMWADEVTAAMENVKFQVECYQSVALEALRLN</sequence>
<feature type="coiled-coil region" evidence="9">
    <location>
        <begin position="211"/>
        <end position="280"/>
    </location>
</feature>
<gene>
    <name evidence="12" type="primary">NUF2</name>
    <name evidence="12" type="ORF">BGZ99_007924</name>
</gene>
<reference evidence="12" key="1">
    <citation type="journal article" date="2020" name="Fungal Divers.">
        <title>Resolving the Mortierellaceae phylogeny through synthesis of multi-gene phylogenetics and phylogenomics.</title>
        <authorList>
            <person name="Vandepol N."/>
            <person name="Liber J."/>
            <person name="Desiro A."/>
            <person name="Na H."/>
            <person name="Kennedy M."/>
            <person name="Barry K."/>
            <person name="Grigoriev I.V."/>
            <person name="Miller A.N."/>
            <person name="O'Donnell K."/>
            <person name="Stajich J.E."/>
            <person name="Bonito G."/>
        </authorList>
    </citation>
    <scope>NUCLEOTIDE SEQUENCE</scope>
    <source>
        <strain evidence="12">REB-010B</strain>
    </source>
</reference>
<dbReference type="Gene3D" id="1.10.418.60">
    <property type="entry name" value="Ncd80 complex, Nuf2 subunit"/>
    <property type="match status" value="1"/>
</dbReference>
<dbReference type="GO" id="GO:0051301">
    <property type="term" value="P:cell division"/>
    <property type="evidence" value="ECO:0007669"/>
    <property type="project" value="UniProtKB-KW"/>
</dbReference>
<evidence type="ECO:0000256" key="4">
    <source>
        <dbReference type="ARBA" id="ARBA00022618"/>
    </source>
</evidence>
<evidence type="ECO:0000313" key="13">
    <source>
        <dbReference type="Proteomes" id="UP000738325"/>
    </source>
</evidence>
<dbReference type="Proteomes" id="UP000738325">
    <property type="component" value="Unassembled WGS sequence"/>
</dbReference>
<evidence type="ECO:0000256" key="7">
    <source>
        <dbReference type="ARBA" id="ARBA00023306"/>
    </source>
</evidence>
<dbReference type="AlphaFoldDB" id="A0A9P6R856"/>
<feature type="compositionally biased region" description="Low complexity" evidence="10">
    <location>
        <begin position="42"/>
        <end position="54"/>
    </location>
</feature>
<name>A0A9P6R856_9FUNG</name>
<dbReference type="InterPro" id="IPR038275">
    <property type="entry name" value="Nuf2_N_sf"/>
</dbReference>
<dbReference type="InterPro" id="IPR005549">
    <property type="entry name" value="Kinetochore_Nuf2_N"/>
</dbReference>
<organism evidence="12 13">
    <name type="scientific">Dissophora globulifera</name>
    <dbReference type="NCBI Taxonomy" id="979702"/>
    <lineage>
        <taxon>Eukaryota</taxon>
        <taxon>Fungi</taxon>
        <taxon>Fungi incertae sedis</taxon>
        <taxon>Mucoromycota</taxon>
        <taxon>Mortierellomycotina</taxon>
        <taxon>Mortierellomycetes</taxon>
        <taxon>Mortierellales</taxon>
        <taxon>Mortierellaceae</taxon>
        <taxon>Dissophora</taxon>
    </lineage>
</organism>
<evidence type="ECO:0000256" key="8">
    <source>
        <dbReference type="ARBA" id="ARBA00023328"/>
    </source>
</evidence>
<feature type="domain" description="Kinetochore protein Nuf2 N-terminal" evidence="11">
    <location>
        <begin position="75"/>
        <end position="210"/>
    </location>
</feature>
<comment type="subcellular location">
    <subcellularLocation>
        <location evidence="1">Chromosome</location>
        <location evidence="1">Centromere</location>
    </subcellularLocation>
</comment>
<evidence type="ECO:0000256" key="2">
    <source>
        <dbReference type="ARBA" id="ARBA00005498"/>
    </source>
</evidence>
<evidence type="ECO:0000256" key="3">
    <source>
        <dbReference type="ARBA" id="ARBA00022454"/>
    </source>
</evidence>
<evidence type="ECO:0000256" key="6">
    <source>
        <dbReference type="ARBA" id="ARBA00023054"/>
    </source>
</evidence>
<evidence type="ECO:0000256" key="1">
    <source>
        <dbReference type="ARBA" id="ARBA00004584"/>
    </source>
</evidence>
<keyword evidence="3" id="KW-0158">Chromosome</keyword>
<keyword evidence="7" id="KW-0131">Cell cycle</keyword>
<proteinExistence type="inferred from homology"/>
<dbReference type="Pfam" id="PF03800">
    <property type="entry name" value="Nuf2"/>
    <property type="match status" value="1"/>
</dbReference>
<evidence type="ECO:0000256" key="9">
    <source>
        <dbReference type="SAM" id="Coils"/>
    </source>
</evidence>
<keyword evidence="5" id="KW-0498">Mitosis</keyword>